<proteinExistence type="predicted"/>
<keyword evidence="2" id="KW-1185">Reference proteome</keyword>
<gene>
    <name evidence="1" type="ORF">CR513_45024</name>
</gene>
<evidence type="ECO:0000313" key="2">
    <source>
        <dbReference type="Proteomes" id="UP000257109"/>
    </source>
</evidence>
<feature type="non-terminal residue" evidence="1">
    <location>
        <position position="167"/>
    </location>
</feature>
<comment type="caution">
    <text evidence="1">The sequence shown here is derived from an EMBL/GenBank/DDBJ whole genome shotgun (WGS) entry which is preliminary data.</text>
</comment>
<feature type="non-terminal residue" evidence="1">
    <location>
        <position position="1"/>
    </location>
</feature>
<dbReference type="EMBL" id="QJKJ01009936">
    <property type="protein sequence ID" value="RDX75132.1"/>
    <property type="molecule type" value="Genomic_DNA"/>
</dbReference>
<reference evidence="1" key="1">
    <citation type="submission" date="2018-05" db="EMBL/GenBank/DDBJ databases">
        <title>Draft genome of Mucuna pruriens seed.</title>
        <authorList>
            <person name="Nnadi N.E."/>
            <person name="Vos R."/>
            <person name="Hasami M.H."/>
            <person name="Devisetty U.K."/>
            <person name="Aguiy J.C."/>
        </authorList>
    </citation>
    <scope>NUCLEOTIDE SEQUENCE [LARGE SCALE GENOMIC DNA]</scope>
    <source>
        <strain evidence="1">JCA_2017</strain>
    </source>
</reference>
<name>A0A371FA17_MUCPR</name>
<dbReference type="OrthoDB" id="1429956at2759"/>
<dbReference type="Proteomes" id="UP000257109">
    <property type="component" value="Unassembled WGS sequence"/>
</dbReference>
<dbReference type="AlphaFoldDB" id="A0A371FA17"/>
<protein>
    <submittedName>
        <fullName evidence="1">Uncharacterized protein</fullName>
    </submittedName>
</protein>
<sequence>MAFPLSSHRSLDRNLINRGRLGRRYNFKFVTCGLESLSSHILKNAMNKIRNGHDNVTWIPAKELQRLPSAREVKYQQHREKLQQCVTKEGTFANDSSSTSINGDDVYCDIVGGKNDKGNIYGLGRLSNKFIRSTHIQPNLIEMSMVEQLKEMRETIYKLNNEFIAKE</sequence>
<organism evidence="1 2">
    <name type="scientific">Mucuna pruriens</name>
    <name type="common">Velvet bean</name>
    <name type="synonym">Dolichos pruriens</name>
    <dbReference type="NCBI Taxonomy" id="157652"/>
    <lineage>
        <taxon>Eukaryota</taxon>
        <taxon>Viridiplantae</taxon>
        <taxon>Streptophyta</taxon>
        <taxon>Embryophyta</taxon>
        <taxon>Tracheophyta</taxon>
        <taxon>Spermatophyta</taxon>
        <taxon>Magnoliopsida</taxon>
        <taxon>eudicotyledons</taxon>
        <taxon>Gunneridae</taxon>
        <taxon>Pentapetalae</taxon>
        <taxon>rosids</taxon>
        <taxon>fabids</taxon>
        <taxon>Fabales</taxon>
        <taxon>Fabaceae</taxon>
        <taxon>Papilionoideae</taxon>
        <taxon>50 kb inversion clade</taxon>
        <taxon>NPAAA clade</taxon>
        <taxon>indigoferoid/millettioid clade</taxon>
        <taxon>Phaseoleae</taxon>
        <taxon>Mucuna</taxon>
    </lineage>
</organism>
<accession>A0A371FA17</accession>
<evidence type="ECO:0000313" key="1">
    <source>
        <dbReference type="EMBL" id="RDX75132.1"/>
    </source>
</evidence>